<dbReference type="PANTHER" id="PTHR43396">
    <property type="entry name" value="FLAVOHEMOPROTEIN"/>
    <property type="match status" value="1"/>
</dbReference>
<dbReference type="PROSITE" id="PS01033">
    <property type="entry name" value="GLOBIN"/>
    <property type="match status" value="1"/>
</dbReference>
<dbReference type="InterPro" id="IPR012292">
    <property type="entry name" value="Globin/Proto"/>
</dbReference>
<keyword evidence="1" id="KW-0813">Transport</keyword>
<keyword evidence="1" id="KW-0479">Metal-binding</keyword>
<dbReference type="InterPro" id="IPR000971">
    <property type="entry name" value="Globin"/>
</dbReference>
<comment type="similarity">
    <text evidence="1">Belongs to the globin family.</text>
</comment>
<dbReference type="GO" id="GO:0071949">
    <property type="term" value="F:FAD binding"/>
    <property type="evidence" value="ECO:0007669"/>
    <property type="project" value="TreeGrafter"/>
</dbReference>
<keyword evidence="1" id="KW-0408">Iron</keyword>
<evidence type="ECO:0000313" key="3">
    <source>
        <dbReference type="EMBL" id="TFF74979.1"/>
    </source>
</evidence>
<comment type="caution">
    <text evidence="4">The sequence shown here is derived from an EMBL/GenBank/DDBJ whole genome shotgun (WGS) entry which is preliminary data.</text>
</comment>
<feature type="domain" description="Globin" evidence="2">
    <location>
        <begin position="1"/>
        <end position="134"/>
    </location>
</feature>
<protein>
    <submittedName>
        <fullName evidence="4">Globin</fullName>
    </submittedName>
</protein>
<dbReference type="SUPFAM" id="SSF46458">
    <property type="entry name" value="Globin-like"/>
    <property type="match status" value="1"/>
</dbReference>
<dbReference type="InterPro" id="IPR009050">
    <property type="entry name" value="Globin-like_sf"/>
</dbReference>
<gene>
    <name evidence="3" type="ORF">DRM93_11940</name>
    <name evidence="4" type="ORF">DRM94_11940</name>
</gene>
<evidence type="ECO:0000313" key="5">
    <source>
        <dbReference type="Proteomes" id="UP000297720"/>
    </source>
</evidence>
<dbReference type="GO" id="GO:0005344">
    <property type="term" value="F:oxygen carrier activity"/>
    <property type="evidence" value="ECO:0007669"/>
    <property type="project" value="UniProtKB-KW"/>
</dbReference>
<evidence type="ECO:0000313" key="4">
    <source>
        <dbReference type="EMBL" id="TFF79243.1"/>
    </source>
</evidence>
<organism evidence="4 6">
    <name type="scientific">Aeromonas taiwanensis</name>
    <dbReference type="NCBI Taxonomy" id="633417"/>
    <lineage>
        <taxon>Bacteria</taxon>
        <taxon>Pseudomonadati</taxon>
        <taxon>Pseudomonadota</taxon>
        <taxon>Gammaproteobacteria</taxon>
        <taxon>Aeromonadales</taxon>
        <taxon>Aeromonadaceae</taxon>
        <taxon>Aeromonas</taxon>
    </lineage>
</organism>
<dbReference type="GO" id="GO:0046210">
    <property type="term" value="P:nitric oxide catabolic process"/>
    <property type="evidence" value="ECO:0007669"/>
    <property type="project" value="TreeGrafter"/>
</dbReference>
<dbReference type="EMBL" id="QORL01000024">
    <property type="protein sequence ID" value="TFF74979.1"/>
    <property type="molecule type" value="Genomic_DNA"/>
</dbReference>
<dbReference type="AlphaFoldDB" id="A0A5F0K9X8"/>
<keyword evidence="1" id="KW-0561">Oxygen transport</keyword>
<dbReference type="Gene3D" id="1.10.490.10">
    <property type="entry name" value="Globins"/>
    <property type="match status" value="1"/>
</dbReference>
<dbReference type="GO" id="GO:0008941">
    <property type="term" value="F:nitric oxide dioxygenase NAD(P)H activity"/>
    <property type="evidence" value="ECO:0007669"/>
    <property type="project" value="TreeGrafter"/>
</dbReference>
<dbReference type="PANTHER" id="PTHR43396:SF6">
    <property type="entry name" value="ABL201WP"/>
    <property type="match status" value="1"/>
</dbReference>
<sequence>MTAEQIELVQRAWGKVTALSTTYVAEVYEELFRLSPELRTLFPSNPEMPVTKVADTLNTVITSLDQLDALSFIIRDLGKRHQKFNVQPDQFVPLKQALTLVLARRLGEYFTPALADAWSQMYDEIAVLMKEGLTRNTESIH</sequence>
<dbReference type="GO" id="GO:0020037">
    <property type="term" value="F:heme binding"/>
    <property type="evidence" value="ECO:0007669"/>
    <property type="project" value="InterPro"/>
</dbReference>
<dbReference type="Proteomes" id="UP000297914">
    <property type="component" value="Unassembled WGS sequence"/>
</dbReference>
<evidence type="ECO:0000256" key="1">
    <source>
        <dbReference type="RuleBase" id="RU000356"/>
    </source>
</evidence>
<proteinExistence type="inferred from homology"/>
<dbReference type="Pfam" id="PF00042">
    <property type="entry name" value="Globin"/>
    <property type="match status" value="1"/>
</dbReference>
<dbReference type="Proteomes" id="UP000297720">
    <property type="component" value="Unassembled WGS sequence"/>
</dbReference>
<accession>A0A5F0K9X8</accession>
<keyword evidence="1" id="KW-0349">Heme</keyword>
<dbReference type="EMBL" id="QORK01000024">
    <property type="protein sequence ID" value="TFF79243.1"/>
    <property type="molecule type" value="Genomic_DNA"/>
</dbReference>
<dbReference type="GO" id="GO:0019825">
    <property type="term" value="F:oxygen binding"/>
    <property type="evidence" value="ECO:0007669"/>
    <property type="project" value="InterPro"/>
</dbReference>
<keyword evidence="5" id="KW-1185">Reference proteome</keyword>
<dbReference type="RefSeq" id="WP_134695929.1">
    <property type="nucleotide sequence ID" value="NZ_JAAKQZ010000011.1"/>
</dbReference>
<dbReference type="GO" id="GO:0071500">
    <property type="term" value="P:cellular response to nitrosative stress"/>
    <property type="evidence" value="ECO:0007669"/>
    <property type="project" value="TreeGrafter"/>
</dbReference>
<dbReference type="OrthoDB" id="9801223at2"/>
<name>A0A5F0K9X8_9GAMM</name>
<evidence type="ECO:0000313" key="6">
    <source>
        <dbReference type="Proteomes" id="UP000297914"/>
    </source>
</evidence>
<reference evidence="4 6" key="1">
    <citation type="submission" date="2018-06" db="EMBL/GenBank/DDBJ databases">
        <title>Occurrence of a novel blaKPC-2- and qnrS2- harbouring IncP6 plasmid from Aeromonas taiwanensis isolates recovered from the river sediments.</title>
        <authorList>
            <person name="Zheng B."/>
            <person name="Yu X."/>
            <person name="Xiao Y."/>
        </authorList>
    </citation>
    <scope>NUCLEOTIDE SEQUENCE [LARGE SCALE GENOMIC DNA]</scope>
    <source>
        <strain evidence="3 5">1713</strain>
        <strain evidence="4 6">198</strain>
    </source>
</reference>
<evidence type="ECO:0000259" key="2">
    <source>
        <dbReference type="PROSITE" id="PS01033"/>
    </source>
</evidence>